<gene>
    <name evidence="2" type="ORF">MALL_0034</name>
</gene>
<dbReference type="Proteomes" id="UP000004757">
    <property type="component" value="Unassembled WGS sequence"/>
</dbReference>
<dbReference type="STRING" id="747682.MALL_0034"/>
<dbReference type="InterPro" id="IPR014722">
    <property type="entry name" value="Rib_uL2_dom2"/>
</dbReference>
<dbReference type="AlphaFoldDB" id="D4XW13"/>
<dbReference type="SUPFAM" id="SSF50104">
    <property type="entry name" value="Translation proteins SH3-like domain"/>
    <property type="match status" value="1"/>
</dbReference>
<name>D4XW13_9BACT</name>
<reference evidence="2 3" key="1">
    <citation type="submission" date="2010-03" db="EMBL/GenBank/DDBJ databases">
        <authorList>
            <person name="Glass J.I."/>
            <person name="Benders G.A."/>
            <person name="Durkin A.S."/>
            <person name="Farmerie W.G."/>
            <person name="Hlavinka K."/>
            <person name="Hostetler J."/>
            <person name="Jackson J."/>
            <person name="May M.A."/>
            <person name="Miller R.H."/>
            <person name="Paralanov V."/>
            <person name="Radune D."/>
            <person name="Szczypinski B."/>
            <person name="Brown D.R."/>
        </authorList>
    </citation>
    <scope>NUCLEOTIDE SEQUENCE [LARGE SCALE GENOMIC DNA]</scope>
    <source>
        <strain evidence="2 3">A21JP2</strain>
    </source>
</reference>
<proteinExistence type="predicted"/>
<sequence length="37" mass="4149">MINVNEFKPGITFQDGNDIFVVLEAQHSKQGRGSSQR</sequence>
<evidence type="ECO:0000259" key="1">
    <source>
        <dbReference type="Pfam" id="PF08207"/>
    </source>
</evidence>
<accession>D4XW13</accession>
<comment type="caution">
    <text evidence="2">The sequence shown here is derived from an EMBL/GenBank/DDBJ whole genome shotgun (WGS) entry which is preliminary data.</text>
</comment>
<keyword evidence="3" id="KW-1185">Reference proteome</keyword>
<evidence type="ECO:0000313" key="3">
    <source>
        <dbReference type="Proteomes" id="UP000004757"/>
    </source>
</evidence>
<organism evidence="2 3">
    <name type="scientific">Mycoplasmopsis alligatoris A21JP2</name>
    <dbReference type="NCBI Taxonomy" id="747682"/>
    <lineage>
        <taxon>Bacteria</taxon>
        <taxon>Bacillati</taxon>
        <taxon>Mycoplasmatota</taxon>
        <taxon>Mycoplasmoidales</taxon>
        <taxon>Metamycoplasmataceae</taxon>
        <taxon>Mycoplasmopsis</taxon>
    </lineage>
</organism>
<dbReference type="EMBL" id="ADNC01000020">
    <property type="protein sequence ID" value="EFF41474.1"/>
    <property type="molecule type" value="Genomic_DNA"/>
</dbReference>
<dbReference type="InterPro" id="IPR008991">
    <property type="entry name" value="Translation_prot_SH3-like_sf"/>
</dbReference>
<feature type="domain" description="Translation elongation factor KOW-like" evidence="1">
    <location>
        <begin position="4"/>
        <end position="34"/>
    </location>
</feature>
<dbReference type="Pfam" id="PF08207">
    <property type="entry name" value="EFP_N"/>
    <property type="match status" value="1"/>
</dbReference>
<protein>
    <submittedName>
        <fullName evidence="2">Conserved domain protein</fullName>
    </submittedName>
</protein>
<dbReference type="InterPro" id="IPR013185">
    <property type="entry name" value="Transl_elong_KOW-like"/>
</dbReference>
<evidence type="ECO:0000313" key="2">
    <source>
        <dbReference type="EMBL" id="EFF41474.1"/>
    </source>
</evidence>
<dbReference type="Gene3D" id="2.30.30.30">
    <property type="match status" value="1"/>
</dbReference>